<dbReference type="Pfam" id="PF00005">
    <property type="entry name" value="ABC_tran"/>
    <property type="match status" value="1"/>
</dbReference>
<name>A0AAJ8BQR5_ASPNG</name>
<dbReference type="VEuPathDB" id="FungiDB:An13g02320"/>
<dbReference type="AlphaFoldDB" id="A0AAJ8BQR5"/>
<evidence type="ECO:0000259" key="2">
    <source>
        <dbReference type="Pfam" id="PF00005"/>
    </source>
</evidence>
<dbReference type="GeneID" id="84592834"/>
<organism evidence="3">
    <name type="scientific">Aspergillus niger</name>
    <dbReference type="NCBI Taxonomy" id="5061"/>
    <lineage>
        <taxon>Eukaryota</taxon>
        <taxon>Fungi</taxon>
        <taxon>Dikarya</taxon>
        <taxon>Ascomycota</taxon>
        <taxon>Pezizomycotina</taxon>
        <taxon>Eurotiomycetes</taxon>
        <taxon>Eurotiomycetidae</taxon>
        <taxon>Eurotiales</taxon>
        <taxon>Aspergillaceae</taxon>
        <taxon>Aspergillus</taxon>
        <taxon>Aspergillus subgen. Circumdati</taxon>
    </lineage>
</organism>
<protein>
    <recommendedName>
        <fullName evidence="1">ABC multidrug transporter MDR2</fullName>
    </recommendedName>
</protein>
<feature type="non-terminal residue" evidence="3">
    <location>
        <position position="1"/>
    </location>
</feature>
<dbReference type="InterPro" id="IPR003439">
    <property type="entry name" value="ABC_transporter-like_ATP-bd"/>
</dbReference>
<evidence type="ECO:0000313" key="3">
    <source>
        <dbReference type="RefSeq" id="XP_059602109.1"/>
    </source>
</evidence>
<feature type="domain" description="ABC transporter" evidence="2">
    <location>
        <begin position="24"/>
        <end position="64"/>
    </location>
</feature>
<proteinExistence type="predicted"/>
<evidence type="ECO:0000256" key="1">
    <source>
        <dbReference type="ARBA" id="ARBA00049740"/>
    </source>
</evidence>
<dbReference type="KEGG" id="ang:An13g02320"/>
<dbReference type="PANTHER" id="PTHR43394">
    <property type="entry name" value="ATP-DEPENDENT PERMEASE MDL1, MITOCHONDRIAL"/>
    <property type="match status" value="1"/>
</dbReference>
<dbReference type="SUPFAM" id="SSF52540">
    <property type="entry name" value="P-loop containing nucleoside triphosphate hydrolases"/>
    <property type="match status" value="1"/>
</dbReference>
<dbReference type="PANTHER" id="PTHR43394:SF1">
    <property type="entry name" value="ATP-BINDING CASSETTE SUB-FAMILY B MEMBER 10, MITOCHONDRIAL"/>
    <property type="match status" value="1"/>
</dbReference>
<dbReference type="InterPro" id="IPR039421">
    <property type="entry name" value="Type_1_exporter"/>
</dbReference>
<dbReference type="Gene3D" id="3.40.50.300">
    <property type="entry name" value="P-loop containing nucleotide triphosphate hydrolases"/>
    <property type="match status" value="1"/>
</dbReference>
<reference evidence="3" key="1">
    <citation type="submission" date="2025-02" db="EMBL/GenBank/DDBJ databases">
        <authorList>
            <consortium name="NCBI Genome Project"/>
        </authorList>
    </citation>
    <scope>NUCLEOTIDE SEQUENCE</scope>
</reference>
<dbReference type="RefSeq" id="XP_059602109.1">
    <property type="nucleotide sequence ID" value="XM_059743887.1"/>
</dbReference>
<dbReference type="InterPro" id="IPR027417">
    <property type="entry name" value="P-loop_NTPase"/>
</dbReference>
<accession>A0AAJ8BQR5</accession>
<sequence length="152" mass="16945">DEDEEPRENPFNSLELQFQHPPSILNTAVTERGANFSQGQRQCLCLARAILRRPKILVLDEATSAIDKPTDAVIQKSIRAEFGHNDSTLLVIAHRISTIVDFDRVLVLDAGRAIEYGTPRELIANRNGVFRSLVESSVERDELLETMHAAGP</sequence>
<reference evidence="3" key="2">
    <citation type="submission" date="2025-08" db="UniProtKB">
        <authorList>
            <consortium name="RefSeq"/>
        </authorList>
    </citation>
    <scope>IDENTIFICATION</scope>
</reference>
<gene>
    <name evidence="3" type="ORF">An13g02320</name>
</gene>